<gene>
    <name evidence="3" type="ORF">AURDEDRAFT_117456</name>
</gene>
<keyword evidence="4" id="KW-1185">Reference proteome</keyword>
<evidence type="ECO:0000313" key="4">
    <source>
        <dbReference type="Proteomes" id="UP000006514"/>
    </source>
</evidence>
<dbReference type="Proteomes" id="UP000006514">
    <property type="component" value="Unassembled WGS sequence"/>
</dbReference>
<evidence type="ECO:0000313" key="3">
    <source>
        <dbReference type="EMBL" id="EJD35114.1"/>
    </source>
</evidence>
<dbReference type="EMBL" id="JH687904">
    <property type="protein sequence ID" value="EJD35114.1"/>
    <property type="molecule type" value="Genomic_DNA"/>
</dbReference>
<feature type="compositionally biased region" description="Pro residues" evidence="1">
    <location>
        <begin position="216"/>
        <end position="243"/>
    </location>
</feature>
<sequence length="281" mass="29270">MKFSSTIVLAAAATAVLAAPQASDPHAPATSAPADAQTASDPHAPATTSGAPASTPTNAQEPDIQIPFGSTNALWRMQPADPSAWAVIKAPGVFNETAHFSIKDQDKAVATFMPPQSFVAFEFWGYQRSDGGLYMLSIDGKPTERIDVYNKTAGADDAPVLLYKNVHLERKHHVVEIKNLVDPRVHKAGQFNIDHVVITAAADPPRSDKPEEPASTPAPPASVPAPSNPVPSSDPKPQPPSSPAPQNNNQAEEPGNAASSTARSPLALVAGALLAGLALLL</sequence>
<protein>
    <recommendedName>
        <fullName evidence="5">Concanavalin A-like lectin/glucanase</fullName>
    </recommendedName>
</protein>
<evidence type="ECO:0000256" key="1">
    <source>
        <dbReference type="SAM" id="MobiDB-lite"/>
    </source>
</evidence>
<feature type="region of interest" description="Disordered" evidence="1">
    <location>
        <begin position="23"/>
        <end position="65"/>
    </location>
</feature>
<dbReference type="AlphaFoldDB" id="J0CWQ3"/>
<feature type="compositionally biased region" description="Low complexity" evidence="1">
    <location>
        <begin position="42"/>
        <end position="57"/>
    </location>
</feature>
<reference evidence="4" key="1">
    <citation type="journal article" date="2012" name="Science">
        <title>The Paleozoic origin of enzymatic lignin decomposition reconstructed from 31 fungal genomes.</title>
        <authorList>
            <person name="Floudas D."/>
            <person name="Binder M."/>
            <person name="Riley R."/>
            <person name="Barry K."/>
            <person name="Blanchette R.A."/>
            <person name="Henrissat B."/>
            <person name="Martinez A.T."/>
            <person name="Otillar R."/>
            <person name="Spatafora J.W."/>
            <person name="Yadav J.S."/>
            <person name="Aerts A."/>
            <person name="Benoit I."/>
            <person name="Boyd A."/>
            <person name="Carlson A."/>
            <person name="Copeland A."/>
            <person name="Coutinho P.M."/>
            <person name="de Vries R.P."/>
            <person name="Ferreira P."/>
            <person name="Findley K."/>
            <person name="Foster B."/>
            <person name="Gaskell J."/>
            <person name="Glotzer D."/>
            <person name="Gorecki P."/>
            <person name="Heitman J."/>
            <person name="Hesse C."/>
            <person name="Hori C."/>
            <person name="Igarashi K."/>
            <person name="Jurgens J.A."/>
            <person name="Kallen N."/>
            <person name="Kersten P."/>
            <person name="Kohler A."/>
            <person name="Kuees U."/>
            <person name="Kumar T.K.A."/>
            <person name="Kuo A."/>
            <person name="LaButti K."/>
            <person name="Larrondo L.F."/>
            <person name="Lindquist E."/>
            <person name="Ling A."/>
            <person name="Lombard V."/>
            <person name="Lucas S."/>
            <person name="Lundell T."/>
            <person name="Martin R."/>
            <person name="McLaughlin D.J."/>
            <person name="Morgenstern I."/>
            <person name="Morin E."/>
            <person name="Murat C."/>
            <person name="Nagy L.G."/>
            <person name="Nolan M."/>
            <person name="Ohm R.A."/>
            <person name="Patyshakuliyeva A."/>
            <person name="Rokas A."/>
            <person name="Ruiz-Duenas F.J."/>
            <person name="Sabat G."/>
            <person name="Salamov A."/>
            <person name="Samejima M."/>
            <person name="Schmutz J."/>
            <person name="Slot J.C."/>
            <person name="St John F."/>
            <person name="Stenlid J."/>
            <person name="Sun H."/>
            <person name="Sun S."/>
            <person name="Syed K."/>
            <person name="Tsang A."/>
            <person name="Wiebenga A."/>
            <person name="Young D."/>
            <person name="Pisabarro A."/>
            <person name="Eastwood D.C."/>
            <person name="Martin F."/>
            <person name="Cullen D."/>
            <person name="Grigoriev I.V."/>
            <person name="Hibbett D.S."/>
        </authorList>
    </citation>
    <scope>NUCLEOTIDE SEQUENCE [LARGE SCALE GENOMIC DNA]</scope>
    <source>
        <strain evidence="4">TFB10046</strain>
    </source>
</reference>
<dbReference type="KEGG" id="adl:AURDEDRAFT_117456"/>
<evidence type="ECO:0000256" key="2">
    <source>
        <dbReference type="SAM" id="SignalP"/>
    </source>
</evidence>
<evidence type="ECO:0008006" key="5">
    <source>
        <dbReference type="Google" id="ProtNLM"/>
    </source>
</evidence>
<feature type="signal peptide" evidence="2">
    <location>
        <begin position="1"/>
        <end position="18"/>
    </location>
</feature>
<dbReference type="InParanoid" id="J0CWQ3"/>
<feature type="region of interest" description="Disordered" evidence="1">
    <location>
        <begin position="203"/>
        <end position="261"/>
    </location>
</feature>
<dbReference type="OrthoDB" id="3252403at2759"/>
<feature type="chain" id="PRO_5003732440" description="Concanavalin A-like lectin/glucanase" evidence="2">
    <location>
        <begin position="19"/>
        <end position="281"/>
    </location>
</feature>
<name>J0CWQ3_AURST</name>
<keyword evidence="2" id="KW-0732">Signal</keyword>
<accession>J0CWQ3</accession>
<proteinExistence type="predicted"/>
<organism evidence="3 4">
    <name type="scientific">Auricularia subglabra (strain TFB-10046 / SS5)</name>
    <name type="common">White-rot fungus</name>
    <name type="synonym">Auricularia delicata (strain TFB10046)</name>
    <dbReference type="NCBI Taxonomy" id="717982"/>
    <lineage>
        <taxon>Eukaryota</taxon>
        <taxon>Fungi</taxon>
        <taxon>Dikarya</taxon>
        <taxon>Basidiomycota</taxon>
        <taxon>Agaricomycotina</taxon>
        <taxon>Agaricomycetes</taxon>
        <taxon>Auriculariales</taxon>
        <taxon>Auriculariaceae</taxon>
        <taxon>Auricularia</taxon>
    </lineage>
</organism>